<dbReference type="InterPro" id="IPR003594">
    <property type="entry name" value="HATPase_dom"/>
</dbReference>
<keyword evidence="3" id="KW-0547">Nucleotide-binding</keyword>
<proteinExistence type="predicted"/>
<organism evidence="3 4">
    <name type="scientific">Nonomuraea mesophila</name>
    <dbReference type="NCBI Taxonomy" id="2530382"/>
    <lineage>
        <taxon>Bacteria</taxon>
        <taxon>Bacillati</taxon>
        <taxon>Actinomycetota</taxon>
        <taxon>Actinomycetes</taxon>
        <taxon>Streptosporangiales</taxon>
        <taxon>Streptosporangiaceae</taxon>
        <taxon>Nonomuraea</taxon>
    </lineage>
</organism>
<evidence type="ECO:0000313" key="4">
    <source>
        <dbReference type="Proteomes" id="UP000295136"/>
    </source>
</evidence>
<dbReference type="Pfam" id="PF13581">
    <property type="entry name" value="HATPase_c_2"/>
    <property type="match status" value="1"/>
</dbReference>
<evidence type="ECO:0000313" key="3">
    <source>
        <dbReference type="EMBL" id="TDE56841.1"/>
    </source>
</evidence>
<dbReference type="RefSeq" id="WP_132629676.1">
    <property type="nucleotide sequence ID" value="NZ_SMLD01000017.1"/>
</dbReference>
<dbReference type="InterPro" id="IPR050267">
    <property type="entry name" value="Anti-sigma-factor_SerPK"/>
</dbReference>
<reference evidence="3 4" key="1">
    <citation type="submission" date="2019-03" db="EMBL/GenBank/DDBJ databases">
        <title>Draft genome sequences of novel Actinobacteria.</title>
        <authorList>
            <person name="Sahin N."/>
            <person name="Ay H."/>
            <person name="Saygin H."/>
        </authorList>
    </citation>
    <scope>NUCLEOTIDE SEQUENCE [LARGE SCALE GENOMIC DNA]</scope>
    <source>
        <strain evidence="3 4">6K102</strain>
    </source>
</reference>
<protein>
    <submittedName>
        <fullName evidence="3">ATP-binding protein</fullName>
    </submittedName>
</protein>
<dbReference type="Gene3D" id="3.30.565.10">
    <property type="entry name" value="Histidine kinase-like ATPase, C-terminal domain"/>
    <property type="match status" value="1"/>
</dbReference>
<feature type="domain" description="Histidine kinase/HSP90-like ATPase" evidence="2">
    <location>
        <begin position="24"/>
        <end position="115"/>
    </location>
</feature>
<name>A0A4R5FTF7_9ACTN</name>
<dbReference type="SUPFAM" id="SSF55874">
    <property type="entry name" value="ATPase domain of HSP90 chaperone/DNA topoisomerase II/histidine kinase"/>
    <property type="match status" value="1"/>
</dbReference>
<dbReference type="CDD" id="cd16936">
    <property type="entry name" value="HATPase_RsbW-like"/>
    <property type="match status" value="1"/>
</dbReference>
<keyword evidence="1" id="KW-0808">Transferase</keyword>
<keyword evidence="3" id="KW-0067">ATP-binding</keyword>
<dbReference type="PANTHER" id="PTHR35526:SF3">
    <property type="entry name" value="ANTI-SIGMA-F FACTOR RSBW"/>
    <property type="match status" value="1"/>
</dbReference>
<gene>
    <name evidence="3" type="ORF">E1295_09450</name>
</gene>
<comment type="caution">
    <text evidence="3">The sequence shown here is derived from an EMBL/GenBank/DDBJ whole genome shotgun (WGS) entry which is preliminary data.</text>
</comment>
<accession>A0A4R5FTF7</accession>
<keyword evidence="4" id="KW-1185">Reference proteome</keyword>
<dbReference type="InterPro" id="IPR036890">
    <property type="entry name" value="HATPase_C_sf"/>
</dbReference>
<evidence type="ECO:0000256" key="1">
    <source>
        <dbReference type="ARBA" id="ARBA00022527"/>
    </source>
</evidence>
<dbReference type="AlphaFoldDB" id="A0A4R5FTF7"/>
<dbReference type="GO" id="GO:0004674">
    <property type="term" value="F:protein serine/threonine kinase activity"/>
    <property type="evidence" value="ECO:0007669"/>
    <property type="project" value="UniProtKB-KW"/>
</dbReference>
<dbReference type="Proteomes" id="UP000295136">
    <property type="component" value="Unassembled WGS sequence"/>
</dbReference>
<sequence length="136" mass="15218">MQVATQTPRFGRHTYVIGRADSRRIPAKARDLVTGWVGTHHPRADDLRLVVDELVTNAIEYGMSDEHRWVRISLYAEHDGFILSVADPGRAGTTPALREPDDDGGRGLLIVDRLTCGNWGHYVSGMSERVVWALLR</sequence>
<evidence type="ECO:0000259" key="2">
    <source>
        <dbReference type="Pfam" id="PF13581"/>
    </source>
</evidence>
<dbReference type="EMBL" id="SMLD01000017">
    <property type="protein sequence ID" value="TDE56841.1"/>
    <property type="molecule type" value="Genomic_DNA"/>
</dbReference>
<keyword evidence="1" id="KW-0723">Serine/threonine-protein kinase</keyword>
<dbReference type="GO" id="GO:0005524">
    <property type="term" value="F:ATP binding"/>
    <property type="evidence" value="ECO:0007669"/>
    <property type="project" value="UniProtKB-KW"/>
</dbReference>
<keyword evidence="1" id="KW-0418">Kinase</keyword>
<dbReference type="PANTHER" id="PTHR35526">
    <property type="entry name" value="ANTI-SIGMA-F FACTOR RSBW-RELATED"/>
    <property type="match status" value="1"/>
</dbReference>